<proteinExistence type="predicted"/>
<evidence type="ECO:0000313" key="2">
    <source>
        <dbReference type="Proteomes" id="UP000091857"/>
    </source>
</evidence>
<evidence type="ECO:0000313" key="1">
    <source>
        <dbReference type="EMBL" id="KAG8637063.1"/>
    </source>
</evidence>
<reference evidence="2" key="1">
    <citation type="journal article" date="2016" name="Nat. Biotechnol.">
        <title>Sequencing wild and cultivated cassava and related species reveals extensive interspecific hybridization and genetic diversity.</title>
        <authorList>
            <person name="Bredeson J.V."/>
            <person name="Lyons J.B."/>
            <person name="Prochnik S.E."/>
            <person name="Wu G.A."/>
            <person name="Ha C.M."/>
            <person name="Edsinger-Gonzales E."/>
            <person name="Grimwood J."/>
            <person name="Schmutz J."/>
            <person name="Rabbi I.Y."/>
            <person name="Egesi C."/>
            <person name="Nauluvula P."/>
            <person name="Lebot V."/>
            <person name="Ndunguru J."/>
            <person name="Mkamilo G."/>
            <person name="Bart R.S."/>
            <person name="Setter T.L."/>
            <person name="Gleadow R.M."/>
            <person name="Kulakow P."/>
            <person name="Ferguson M.E."/>
            <person name="Rounsley S."/>
            <person name="Rokhsar D.S."/>
        </authorList>
    </citation>
    <scope>NUCLEOTIDE SEQUENCE [LARGE SCALE GENOMIC DNA]</scope>
    <source>
        <strain evidence="2">cv. AM560-2</strain>
    </source>
</reference>
<protein>
    <submittedName>
        <fullName evidence="1">Uncharacterized protein</fullName>
    </submittedName>
</protein>
<comment type="caution">
    <text evidence="1">The sequence shown here is derived from an EMBL/GenBank/DDBJ whole genome shotgun (WGS) entry which is preliminary data.</text>
</comment>
<name>A0ACB7G9W8_MANES</name>
<sequence length="178" mass="20069">MHSLCFPINSPSSFHFSLIISVYPFPVSTMAKLTVLVATFIALLLVVDASIYRATVIIDDGGDDAENQPRKSCSREIQQAQNLRDCEEHIRRTVKGQRGAEDEIENKSDQFQRCCNQLQQMDSSQCRCEGLSQAVRRLQSKGKLQGQDVQKAYRTAETLTSQCHVSPRQCQMQPSWSV</sequence>
<accession>A0ACB7G9W8</accession>
<dbReference type="EMBL" id="CM004401">
    <property type="protein sequence ID" value="KAG8637063.1"/>
    <property type="molecule type" value="Genomic_DNA"/>
</dbReference>
<keyword evidence="2" id="KW-1185">Reference proteome</keyword>
<dbReference type="Proteomes" id="UP000091857">
    <property type="component" value="Chromosome 15"/>
</dbReference>
<organism evidence="1 2">
    <name type="scientific">Manihot esculenta</name>
    <name type="common">Cassava</name>
    <name type="synonym">Jatropha manihot</name>
    <dbReference type="NCBI Taxonomy" id="3983"/>
    <lineage>
        <taxon>Eukaryota</taxon>
        <taxon>Viridiplantae</taxon>
        <taxon>Streptophyta</taxon>
        <taxon>Embryophyta</taxon>
        <taxon>Tracheophyta</taxon>
        <taxon>Spermatophyta</taxon>
        <taxon>Magnoliopsida</taxon>
        <taxon>eudicotyledons</taxon>
        <taxon>Gunneridae</taxon>
        <taxon>Pentapetalae</taxon>
        <taxon>rosids</taxon>
        <taxon>fabids</taxon>
        <taxon>Malpighiales</taxon>
        <taxon>Euphorbiaceae</taxon>
        <taxon>Crotonoideae</taxon>
        <taxon>Manihoteae</taxon>
        <taxon>Manihot</taxon>
    </lineage>
</organism>
<gene>
    <name evidence="1" type="ORF">MANES_15G075900v8</name>
</gene>